<accession>A0ABW1Y9K9</accession>
<keyword evidence="4" id="KW-0862">Zinc</keyword>
<dbReference type="EMBL" id="JBHSWD010000001">
    <property type="protein sequence ID" value="MFC6590676.1"/>
    <property type="molecule type" value="Genomic_DNA"/>
</dbReference>
<dbReference type="Proteomes" id="UP001596297">
    <property type="component" value="Unassembled WGS sequence"/>
</dbReference>
<keyword evidence="3" id="KW-0378">Hydrolase</keyword>
<keyword evidence="5" id="KW-0482">Metalloprotease</keyword>
<dbReference type="SUPFAM" id="SSF102712">
    <property type="entry name" value="JAB1/MPN domain"/>
    <property type="match status" value="1"/>
</dbReference>
<dbReference type="PANTHER" id="PTHR34858">
    <property type="entry name" value="CYSO-CYSTEINE PEPTIDASE"/>
    <property type="match status" value="1"/>
</dbReference>
<keyword evidence="8" id="KW-1185">Reference proteome</keyword>
<proteinExistence type="predicted"/>
<evidence type="ECO:0000259" key="6">
    <source>
        <dbReference type="Pfam" id="PF14464"/>
    </source>
</evidence>
<sequence length="125" mass="13990">MPLSQLLWQHARREAPLECVGVLGGVQGADWEARVYVPLTNVDPLPSARYQADPAELLGTLRRWRGQSLELVGIFHSHPRGPAEPSERDRQWAAYPVPYLIADLRTEQLGAWWLPQGGTAEVTQV</sequence>
<comment type="caution">
    <text evidence="7">The sequence shown here is derived from an EMBL/GenBank/DDBJ whole genome shotgun (WGS) entry which is preliminary data.</text>
</comment>
<evidence type="ECO:0000256" key="1">
    <source>
        <dbReference type="ARBA" id="ARBA00022670"/>
    </source>
</evidence>
<keyword evidence="1" id="KW-0645">Protease</keyword>
<feature type="domain" description="JAB" evidence="6">
    <location>
        <begin position="5"/>
        <end position="104"/>
    </location>
</feature>
<reference evidence="8" key="1">
    <citation type="journal article" date="2019" name="Int. J. Syst. Evol. Microbiol.">
        <title>The Global Catalogue of Microorganisms (GCM) 10K type strain sequencing project: providing services to taxonomists for standard genome sequencing and annotation.</title>
        <authorList>
            <consortium name="The Broad Institute Genomics Platform"/>
            <consortium name="The Broad Institute Genome Sequencing Center for Infectious Disease"/>
            <person name="Wu L."/>
            <person name="Ma J."/>
        </authorList>
    </citation>
    <scope>NUCLEOTIDE SEQUENCE [LARGE SCALE GENOMIC DNA]</scope>
    <source>
        <strain evidence="8">CGMCC 1.15772</strain>
    </source>
</reference>
<evidence type="ECO:0000313" key="7">
    <source>
        <dbReference type="EMBL" id="MFC6590676.1"/>
    </source>
</evidence>
<dbReference type="Pfam" id="PF14464">
    <property type="entry name" value="Prok-JAB"/>
    <property type="match status" value="1"/>
</dbReference>
<name>A0ABW1Y9K9_9DEIO</name>
<dbReference type="InterPro" id="IPR051929">
    <property type="entry name" value="VirAsm_ModProt"/>
</dbReference>
<evidence type="ECO:0000256" key="2">
    <source>
        <dbReference type="ARBA" id="ARBA00022723"/>
    </source>
</evidence>
<evidence type="ECO:0000256" key="3">
    <source>
        <dbReference type="ARBA" id="ARBA00022801"/>
    </source>
</evidence>
<evidence type="ECO:0000256" key="5">
    <source>
        <dbReference type="ARBA" id="ARBA00023049"/>
    </source>
</evidence>
<dbReference type="Gene3D" id="3.40.140.10">
    <property type="entry name" value="Cytidine Deaminase, domain 2"/>
    <property type="match status" value="1"/>
</dbReference>
<gene>
    <name evidence="7" type="ORF">ACFP81_00545</name>
</gene>
<organism evidence="7 8">
    <name type="scientific">Deinococcus lacus</name>
    <dbReference type="NCBI Taxonomy" id="392561"/>
    <lineage>
        <taxon>Bacteria</taxon>
        <taxon>Thermotogati</taxon>
        <taxon>Deinococcota</taxon>
        <taxon>Deinococci</taxon>
        <taxon>Deinococcales</taxon>
        <taxon>Deinococcaceae</taxon>
        <taxon>Deinococcus</taxon>
    </lineage>
</organism>
<dbReference type="PANTHER" id="PTHR34858:SF1">
    <property type="entry name" value="CYSO-CYSTEINE PEPTIDASE"/>
    <property type="match status" value="1"/>
</dbReference>
<keyword evidence="2" id="KW-0479">Metal-binding</keyword>
<protein>
    <submittedName>
        <fullName evidence="7">Mov34/MPN/PAD-1 family protein</fullName>
    </submittedName>
</protein>
<evidence type="ECO:0000313" key="8">
    <source>
        <dbReference type="Proteomes" id="UP001596297"/>
    </source>
</evidence>
<dbReference type="CDD" id="cd08070">
    <property type="entry name" value="MPN_like"/>
    <property type="match status" value="1"/>
</dbReference>
<evidence type="ECO:0000256" key="4">
    <source>
        <dbReference type="ARBA" id="ARBA00022833"/>
    </source>
</evidence>
<dbReference type="RefSeq" id="WP_380081695.1">
    <property type="nucleotide sequence ID" value="NZ_JBHSWD010000001.1"/>
</dbReference>
<dbReference type="InterPro" id="IPR028090">
    <property type="entry name" value="JAB_dom_prok"/>
</dbReference>